<keyword evidence="8" id="KW-0238">DNA-binding</keyword>
<feature type="domain" description="Response regulatory" evidence="6">
    <location>
        <begin position="2"/>
        <end position="126"/>
    </location>
</feature>
<dbReference type="InterPro" id="IPR046947">
    <property type="entry name" value="LytR-like"/>
</dbReference>
<keyword evidence="5" id="KW-0597">Phosphoprotein</keyword>
<dbReference type="PANTHER" id="PTHR37299">
    <property type="entry name" value="TRANSCRIPTIONAL REGULATOR-RELATED"/>
    <property type="match status" value="1"/>
</dbReference>
<dbReference type="PATRIC" id="fig|28037.97.peg.1750"/>
<comment type="function">
    <text evidence="4">Required for high-level post-exponential phase expression of a series of secreted proteins.</text>
</comment>
<dbReference type="SUPFAM" id="SSF52172">
    <property type="entry name" value="CheY-like"/>
    <property type="match status" value="1"/>
</dbReference>
<name>A0A081Q9R4_STRMT</name>
<evidence type="ECO:0000313" key="8">
    <source>
        <dbReference type="EMBL" id="KEQ39687.1"/>
    </source>
</evidence>
<keyword evidence="3" id="KW-0010">Activator</keyword>
<evidence type="ECO:0000256" key="1">
    <source>
        <dbReference type="ARBA" id="ARBA00022490"/>
    </source>
</evidence>
<dbReference type="Gene3D" id="3.40.50.2300">
    <property type="match status" value="1"/>
</dbReference>
<dbReference type="OrthoDB" id="9809318at2"/>
<reference evidence="8 9" key="1">
    <citation type="submission" date="2014-05" db="EMBL/GenBank/DDBJ databases">
        <authorList>
            <person name="Daugherty S.C."/>
            <person name="Tallon L.J."/>
            <person name="Sadzewicz L."/>
            <person name="Kilian M."/>
            <person name="Tettelin H."/>
        </authorList>
    </citation>
    <scope>NUCLEOTIDE SEQUENCE [LARGE SCALE GENOMIC DNA]</scope>
    <source>
        <strain evidence="8 9">SK642</strain>
    </source>
</reference>
<dbReference type="InterPro" id="IPR001789">
    <property type="entry name" value="Sig_transdc_resp-reg_receiver"/>
</dbReference>
<organism evidence="8 9">
    <name type="scientific">Streptococcus mitis</name>
    <dbReference type="NCBI Taxonomy" id="28037"/>
    <lineage>
        <taxon>Bacteria</taxon>
        <taxon>Bacillati</taxon>
        <taxon>Bacillota</taxon>
        <taxon>Bacilli</taxon>
        <taxon>Lactobacillales</taxon>
        <taxon>Streptococcaceae</taxon>
        <taxon>Streptococcus</taxon>
        <taxon>Streptococcus mitis group</taxon>
    </lineage>
</organism>
<keyword evidence="2" id="KW-0902">Two-component regulatory system</keyword>
<dbReference type="EMBL" id="JPFW01000009">
    <property type="protein sequence ID" value="KEQ39687.1"/>
    <property type="molecule type" value="Genomic_DNA"/>
</dbReference>
<dbReference type="SMART" id="SM00850">
    <property type="entry name" value="LytTR"/>
    <property type="match status" value="1"/>
</dbReference>
<evidence type="ECO:0000256" key="2">
    <source>
        <dbReference type="ARBA" id="ARBA00023012"/>
    </source>
</evidence>
<dbReference type="Pfam" id="PF04397">
    <property type="entry name" value="LytTR"/>
    <property type="match status" value="1"/>
</dbReference>
<protein>
    <submittedName>
        <fullName evidence="8">LytTr DNA-binding domain protein</fullName>
    </submittedName>
</protein>
<dbReference type="PROSITE" id="PS50110">
    <property type="entry name" value="RESPONSE_REGULATORY"/>
    <property type="match status" value="1"/>
</dbReference>
<dbReference type="PANTHER" id="PTHR37299:SF3">
    <property type="entry name" value="STAGE 0 SPORULATION PROTEIN A HOMOLOG"/>
    <property type="match status" value="1"/>
</dbReference>
<gene>
    <name evidence="8" type="ORF">SK642_1819</name>
</gene>
<dbReference type="InterPro" id="IPR011006">
    <property type="entry name" value="CheY-like_superfamily"/>
</dbReference>
<dbReference type="CDD" id="cd17533">
    <property type="entry name" value="REC_LytTR_AgrA-like"/>
    <property type="match status" value="1"/>
</dbReference>
<dbReference type="AlphaFoldDB" id="A0A081Q9R4"/>
<feature type="domain" description="HTH LytTR-type" evidence="7">
    <location>
        <begin position="142"/>
        <end position="243"/>
    </location>
</feature>
<dbReference type="Pfam" id="PF00072">
    <property type="entry name" value="Response_reg"/>
    <property type="match status" value="1"/>
</dbReference>
<evidence type="ECO:0000259" key="7">
    <source>
        <dbReference type="PROSITE" id="PS50930"/>
    </source>
</evidence>
<proteinExistence type="predicted"/>
<dbReference type="Gene3D" id="2.40.50.1020">
    <property type="entry name" value="LytTr DNA-binding domain"/>
    <property type="match status" value="1"/>
</dbReference>
<dbReference type="GO" id="GO:0000156">
    <property type="term" value="F:phosphorelay response regulator activity"/>
    <property type="evidence" value="ECO:0007669"/>
    <property type="project" value="InterPro"/>
</dbReference>
<evidence type="ECO:0000256" key="5">
    <source>
        <dbReference type="PROSITE-ProRule" id="PRU00169"/>
    </source>
</evidence>
<dbReference type="GO" id="GO:0003677">
    <property type="term" value="F:DNA binding"/>
    <property type="evidence" value="ECO:0007669"/>
    <property type="project" value="UniProtKB-KW"/>
</dbReference>
<dbReference type="InterPro" id="IPR007492">
    <property type="entry name" value="LytTR_DNA-bd_dom"/>
</dbReference>
<evidence type="ECO:0000256" key="4">
    <source>
        <dbReference type="ARBA" id="ARBA00037164"/>
    </source>
</evidence>
<dbReference type="PROSITE" id="PS50930">
    <property type="entry name" value="HTH_LYTTR"/>
    <property type="match status" value="1"/>
</dbReference>
<dbReference type="Proteomes" id="UP000028030">
    <property type="component" value="Unassembled WGS sequence"/>
</dbReference>
<feature type="modified residue" description="4-aspartylphosphate" evidence="5">
    <location>
        <position position="59"/>
    </location>
</feature>
<comment type="caution">
    <text evidence="8">The sequence shown here is derived from an EMBL/GenBank/DDBJ whole genome shotgun (WGS) entry which is preliminary data.</text>
</comment>
<accession>A0A081Q9R4</accession>
<sequence length="249" mass="29310">MNIFILEDDFVQQTRMENLVHDILEKNNWEVKHCDVYGKPNQLLEDMIERGSHQLFFLDIEIKNDVRKGLDIALEIRDRDPNAVIVFVTTHSEFMPVSFQYQVSALDFIDKELPESAFKERVERAITYVYKNKHQLMSEDSFLFTNSKALVQVPFSDLLYIETSMIPHKLVLYSMRERIEFYGKISDILKQEPRLIQCHRSFIVNPYNISSIDKEEKLVYLKNGASCLVSRLKMRALLTIVKDLHDSKE</sequence>
<keyword evidence="1" id="KW-0963">Cytoplasm</keyword>
<dbReference type="RefSeq" id="WP_033684481.1">
    <property type="nucleotide sequence ID" value="NZ_JPFW01000009.1"/>
</dbReference>
<evidence type="ECO:0000256" key="3">
    <source>
        <dbReference type="ARBA" id="ARBA00023159"/>
    </source>
</evidence>
<evidence type="ECO:0000313" key="9">
    <source>
        <dbReference type="Proteomes" id="UP000028030"/>
    </source>
</evidence>
<dbReference type="SMART" id="SM00448">
    <property type="entry name" value="REC"/>
    <property type="match status" value="1"/>
</dbReference>
<evidence type="ECO:0000259" key="6">
    <source>
        <dbReference type="PROSITE" id="PS50110"/>
    </source>
</evidence>